<dbReference type="EMBL" id="QNRK01000036">
    <property type="protein sequence ID" value="RBP05157.1"/>
    <property type="molecule type" value="Genomic_DNA"/>
</dbReference>
<dbReference type="Pfam" id="PF08021">
    <property type="entry name" value="FAD_binding_9"/>
    <property type="match status" value="2"/>
</dbReference>
<dbReference type="InterPro" id="IPR013113">
    <property type="entry name" value="SIP_FAD-bd"/>
</dbReference>
<dbReference type="InterPro" id="IPR017927">
    <property type="entry name" value="FAD-bd_FR_type"/>
</dbReference>
<keyword evidence="4" id="KW-1185">Reference proteome</keyword>
<dbReference type="InterPro" id="IPR039374">
    <property type="entry name" value="SIP_fam"/>
</dbReference>
<dbReference type="Gene3D" id="3.40.50.80">
    <property type="entry name" value="Nucleotide-binding domain of ferredoxin-NADP reductase (FNR) module"/>
    <property type="match status" value="1"/>
</dbReference>
<evidence type="ECO:0000313" key="3">
    <source>
        <dbReference type="EMBL" id="RBP05157.1"/>
    </source>
</evidence>
<evidence type="ECO:0000256" key="1">
    <source>
        <dbReference type="ARBA" id="ARBA00035644"/>
    </source>
</evidence>
<dbReference type="CDD" id="cd06193">
    <property type="entry name" value="siderophore_interacting"/>
    <property type="match status" value="1"/>
</dbReference>
<gene>
    <name evidence="3" type="ORF">DFR50_13647</name>
</gene>
<dbReference type="AlphaFoldDB" id="A0A366ERX3"/>
<dbReference type="Pfam" id="PF04954">
    <property type="entry name" value="SIP"/>
    <property type="match status" value="1"/>
</dbReference>
<dbReference type="Gene3D" id="2.40.30.10">
    <property type="entry name" value="Translation factors"/>
    <property type="match status" value="1"/>
</dbReference>
<dbReference type="RefSeq" id="WP_113891967.1">
    <property type="nucleotide sequence ID" value="NZ_QNRK01000036.1"/>
</dbReference>
<comment type="similarity">
    <text evidence="1">Belongs to the SIP oxidoreductase family.</text>
</comment>
<dbReference type="PANTHER" id="PTHR30157:SF0">
    <property type="entry name" value="NADPH-DEPENDENT FERRIC-CHELATE REDUCTASE"/>
    <property type="match status" value="1"/>
</dbReference>
<accession>A0A366ERX3</accession>
<dbReference type="SUPFAM" id="SSF63380">
    <property type="entry name" value="Riboflavin synthase domain-like"/>
    <property type="match status" value="1"/>
</dbReference>
<protein>
    <submittedName>
        <fullName evidence="3">NADPH-dependent ferric siderophore reductase</fullName>
    </submittedName>
</protein>
<evidence type="ECO:0000259" key="2">
    <source>
        <dbReference type="PROSITE" id="PS51384"/>
    </source>
</evidence>
<evidence type="ECO:0000313" key="4">
    <source>
        <dbReference type="Proteomes" id="UP000253529"/>
    </source>
</evidence>
<dbReference type="InterPro" id="IPR039261">
    <property type="entry name" value="FNR_nucleotide-bd"/>
</dbReference>
<dbReference type="PROSITE" id="PS51384">
    <property type="entry name" value="FAD_FR"/>
    <property type="match status" value="1"/>
</dbReference>
<dbReference type="GO" id="GO:0016491">
    <property type="term" value="F:oxidoreductase activity"/>
    <property type="evidence" value="ECO:0007669"/>
    <property type="project" value="InterPro"/>
</dbReference>
<dbReference type="PANTHER" id="PTHR30157">
    <property type="entry name" value="FERRIC REDUCTASE, NADPH-DEPENDENT"/>
    <property type="match status" value="1"/>
</dbReference>
<dbReference type="InterPro" id="IPR017938">
    <property type="entry name" value="Riboflavin_synthase-like_b-brl"/>
</dbReference>
<comment type="caution">
    <text evidence="3">The sequence shown here is derived from an EMBL/GenBank/DDBJ whole genome shotgun (WGS) entry which is preliminary data.</text>
</comment>
<reference evidence="3 4" key="1">
    <citation type="submission" date="2018-06" db="EMBL/GenBank/DDBJ databases">
        <title>Genomic Encyclopedia of Type Strains, Phase IV (KMG-IV): sequencing the most valuable type-strain genomes for metagenomic binning, comparative biology and taxonomic classification.</title>
        <authorList>
            <person name="Goeker M."/>
        </authorList>
    </citation>
    <scope>NUCLEOTIDE SEQUENCE [LARGE SCALE GENOMIC DNA]</scope>
    <source>
        <strain evidence="3 4">DSM 24875</strain>
    </source>
</reference>
<dbReference type="Proteomes" id="UP000253529">
    <property type="component" value="Unassembled WGS sequence"/>
</dbReference>
<proteinExistence type="inferred from homology"/>
<sequence>MTDLATARHAIERLRREPRRRRLTVESVAALTPKMRRIVFTAPELADFASLGADDHIKVFAPDPSAPQGAAMRDYTPRAFDPVRCALTIDFALHEAGPASDWARGAMPGDSLEIGGPRGSMVVADDFDAYLLVGDETALPAIGRRVEGLRAGVPVTTIVLVDGPEEIQTFETRADWRPVWLFRSGSDRDDAALLSEALARWPTPPGDGYVWIAAEARAARALKTAMLEDRGHPKAWLKAAGYWVRGKAGESEKLDS</sequence>
<feature type="domain" description="FAD-binding FR-type" evidence="2">
    <location>
        <begin position="18"/>
        <end position="124"/>
    </location>
</feature>
<dbReference type="InterPro" id="IPR007037">
    <property type="entry name" value="SIP_rossman_dom"/>
</dbReference>
<dbReference type="OrthoDB" id="9814826at2"/>
<organism evidence="3 4">
    <name type="scientific">Roseiarcus fermentans</name>
    <dbReference type="NCBI Taxonomy" id="1473586"/>
    <lineage>
        <taxon>Bacteria</taxon>
        <taxon>Pseudomonadati</taxon>
        <taxon>Pseudomonadota</taxon>
        <taxon>Alphaproteobacteria</taxon>
        <taxon>Hyphomicrobiales</taxon>
        <taxon>Roseiarcaceae</taxon>
        <taxon>Roseiarcus</taxon>
    </lineage>
</organism>
<name>A0A366ERX3_9HYPH</name>